<dbReference type="EMBL" id="JANBOH010000344">
    <property type="protein sequence ID" value="KAJ1642752.1"/>
    <property type="molecule type" value="Genomic_DNA"/>
</dbReference>
<dbReference type="SUPFAM" id="SSF48452">
    <property type="entry name" value="TPR-like"/>
    <property type="match status" value="2"/>
</dbReference>
<feature type="domain" description="U3 small nucleolar RNA-associated protein 6 N-terminal" evidence="7">
    <location>
        <begin position="9"/>
        <end position="92"/>
    </location>
</feature>
<name>A0A9W8CGE9_9FUNG</name>
<dbReference type="PANTHER" id="PTHR23271:SF1">
    <property type="entry name" value="U3 SMALL NUCLEOLAR RNA-ASSOCIATED PROTEIN 6 HOMOLOG"/>
    <property type="match status" value="1"/>
</dbReference>
<keyword evidence="9" id="KW-1185">Reference proteome</keyword>
<comment type="similarity">
    <text evidence="2">Belongs to the UTP6 family.</text>
</comment>
<accession>A0A9W8CGE9</accession>
<keyword evidence="3" id="KW-0698">rRNA processing</keyword>
<evidence type="ECO:0000256" key="5">
    <source>
        <dbReference type="ARBA" id="ARBA00023242"/>
    </source>
</evidence>
<dbReference type="InterPro" id="IPR055347">
    <property type="entry name" value="UTP6_N"/>
</dbReference>
<comment type="subcellular location">
    <subcellularLocation>
        <location evidence="1">Nucleus</location>
        <location evidence="1">Nucleolus</location>
    </subcellularLocation>
</comment>
<evidence type="ECO:0000259" key="7">
    <source>
        <dbReference type="Pfam" id="PF08640"/>
    </source>
</evidence>
<keyword evidence="4" id="KW-0677">Repeat</keyword>
<gene>
    <name evidence="8" type="primary">UTP6</name>
    <name evidence="8" type="ORF">LPJ64_005426</name>
</gene>
<dbReference type="Pfam" id="PF08640">
    <property type="entry name" value="U3_assoc_6"/>
    <property type="match status" value="1"/>
</dbReference>
<dbReference type="Gene3D" id="1.25.40.10">
    <property type="entry name" value="Tetratricopeptide repeat domain"/>
    <property type="match status" value="3"/>
</dbReference>
<evidence type="ECO:0000256" key="2">
    <source>
        <dbReference type="ARBA" id="ARBA00010734"/>
    </source>
</evidence>
<reference evidence="8" key="1">
    <citation type="submission" date="2022-07" db="EMBL/GenBank/DDBJ databases">
        <title>Phylogenomic reconstructions and comparative analyses of Kickxellomycotina fungi.</title>
        <authorList>
            <person name="Reynolds N.K."/>
            <person name="Stajich J.E."/>
            <person name="Barry K."/>
            <person name="Grigoriev I.V."/>
            <person name="Crous P."/>
            <person name="Smith M.E."/>
        </authorList>
    </citation>
    <scope>NUCLEOTIDE SEQUENCE</scope>
    <source>
        <strain evidence="8">NBRC 105413</strain>
    </source>
</reference>
<protein>
    <submittedName>
        <fullName evidence="8">U3 snoRNP protein</fullName>
    </submittedName>
</protein>
<dbReference type="InterPro" id="IPR013949">
    <property type="entry name" value="Utp6"/>
</dbReference>
<dbReference type="SMART" id="SM00386">
    <property type="entry name" value="HAT"/>
    <property type="match status" value="7"/>
</dbReference>
<dbReference type="GO" id="GO:0030515">
    <property type="term" value="F:snoRNA binding"/>
    <property type="evidence" value="ECO:0007669"/>
    <property type="project" value="InterPro"/>
</dbReference>
<keyword evidence="5" id="KW-0539">Nucleus</keyword>
<evidence type="ECO:0000313" key="8">
    <source>
        <dbReference type="EMBL" id="KAJ1642752.1"/>
    </source>
</evidence>
<dbReference type="AlphaFoldDB" id="A0A9W8CGE9"/>
<dbReference type="InterPro" id="IPR011990">
    <property type="entry name" value="TPR-like_helical_dom_sf"/>
</dbReference>
<evidence type="ECO:0000256" key="4">
    <source>
        <dbReference type="ARBA" id="ARBA00022737"/>
    </source>
</evidence>
<proteinExistence type="inferred from homology"/>
<sequence length="724" mass="83420">MAEAVQYQLERMVPELEDLERQQLFTKPEIKAIIKKRTTFEYALKRRKAPLTSFLRYIEYEMNVDALRIKRKRRLGQLNDKHSVSDYSISQRIISIFERALVRHRKIVALWVQYIEFLSSRRSADTEQGYARALGRVYARGIMAHPFDEELWIGAAAHEMEVNGNGQGARVLLQRALRVNPKGQKLWIEYFRLEVLLVEKIRARRRILGIDGNADQDKNEEESSNDGDDDDDDVVKLDALDEERGGKSGEKDDVMREIADRIEEIQMQKSKPKPKVAMSEEQIKAQAQQNNEYLQGAVPKLVFEQAIVAVPKSLAFREEFASIYRQFGGFDQAYQRVLQSIEDDFASDPEARAYLCTAHLGSVNVGSPELVDALKLAVDAFSLALEQLDNPEMWTRYVEFLVQWRDACKDVEGLLRYFCVLVDRALASVMQQRKTRASPKLALMIADLAVERGKPADALGWLRDATQMFSDCDKLWVRQLDLLIDNPNEAPGRIERMFENEALRKCPRSKMLWDQWLSWLEARFASGQLAVDRVQSKYLAAFIRTAQLGMDSAELRTHLQIRFVNWAWSLPLNIKLRSAAEVSASIIEQNDDDVDVDDADDYDDHKEAALMTDEMQKQRGGNVEALRKAYNNVARHAFPTIGFYRRCLELEPDADHRKLLHEMACRVDALDIQAWLDYLRFLIESRNLDSASAVFYRASKAMPDEEKRQILDSAYQNLQVQVIH</sequence>
<dbReference type="GO" id="GO:0000462">
    <property type="term" value="P:maturation of SSU-rRNA from tricistronic rRNA transcript (SSU-rRNA, 5.8S rRNA, LSU-rRNA)"/>
    <property type="evidence" value="ECO:0007669"/>
    <property type="project" value="InterPro"/>
</dbReference>
<comment type="caution">
    <text evidence="8">The sequence shown here is derived from an EMBL/GenBank/DDBJ whole genome shotgun (WGS) entry which is preliminary data.</text>
</comment>
<dbReference type="GO" id="GO:0034388">
    <property type="term" value="C:Pwp2p-containing subcomplex of 90S preribosome"/>
    <property type="evidence" value="ECO:0007669"/>
    <property type="project" value="TreeGrafter"/>
</dbReference>
<evidence type="ECO:0000256" key="6">
    <source>
        <dbReference type="SAM" id="MobiDB-lite"/>
    </source>
</evidence>
<feature type="compositionally biased region" description="Acidic residues" evidence="6">
    <location>
        <begin position="218"/>
        <end position="233"/>
    </location>
</feature>
<dbReference type="InterPro" id="IPR003107">
    <property type="entry name" value="HAT"/>
</dbReference>
<evidence type="ECO:0000313" key="9">
    <source>
        <dbReference type="Proteomes" id="UP001145021"/>
    </source>
</evidence>
<evidence type="ECO:0000256" key="1">
    <source>
        <dbReference type="ARBA" id="ARBA00004604"/>
    </source>
</evidence>
<dbReference type="GO" id="GO:0032040">
    <property type="term" value="C:small-subunit processome"/>
    <property type="evidence" value="ECO:0007669"/>
    <property type="project" value="TreeGrafter"/>
</dbReference>
<dbReference type="PANTHER" id="PTHR23271">
    <property type="entry name" value="HEPATOCELLULAR CARCINOMA-ASSOCIATED ANTIGEN 66"/>
    <property type="match status" value="1"/>
</dbReference>
<organism evidence="8 9">
    <name type="scientific">Coemansia asiatica</name>
    <dbReference type="NCBI Taxonomy" id="1052880"/>
    <lineage>
        <taxon>Eukaryota</taxon>
        <taxon>Fungi</taxon>
        <taxon>Fungi incertae sedis</taxon>
        <taxon>Zoopagomycota</taxon>
        <taxon>Kickxellomycotina</taxon>
        <taxon>Kickxellomycetes</taxon>
        <taxon>Kickxellales</taxon>
        <taxon>Kickxellaceae</taxon>
        <taxon>Coemansia</taxon>
    </lineage>
</organism>
<evidence type="ECO:0000256" key="3">
    <source>
        <dbReference type="ARBA" id="ARBA00022552"/>
    </source>
</evidence>
<feature type="region of interest" description="Disordered" evidence="6">
    <location>
        <begin position="214"/>
        <end position="234"/>
    </location>
</feature>
<dbReference type="Proteomes" id="UP001145021">
    <property type="component" value="Unassembled WGS sequence"/>
</dbReference>